<evidence type="ECO:0000313" key="1">
    <source>
        <dbReference type="EMBL" id="AFM54630.1"/>
    </source>
</evidence>
<dbReference type="GeneID" id="13405889"/>
<dbReference type="KEGG" id="vg:13405889"/>
<protein>
    <submittedName>
        <fullName evidence="1">Uncharacterized protein</fullName>
    </submittedName>
</protein>
<sequence length="129" mass="14701">MEGLSLPLHSTTDKGVILFDGNSLRCYLYDDVEEDLKEDVLPEDAAARKNIPVYSGFIKYFPDAIVAISQLSLVGGIQHGQTRETLHWDRSKSTDHKDALMRHLIEEDWTAVAWRAMAQLQKSIEDERK</sequence>
<organism evidence="1 2">
    <name type="scientific">Celeribacter phage P12053L</name>
    <dbReference type="NCBI Taxonomy" id="1197951"/>
    <lineage>
        <taxon>Viruses</taxon>
        <taxon>Duplodnaviria</taxon>
        <taxon>Heunggongvirae</taxon>
        <taxon>Uroviricota</taxon>
        <taxon>Caudoviricetes</taxon>
        <taxon>Zobellviridae</taxon>
        <taxon>Cobavirinae</taxon>
        <taxon>Siovirus</taxon>
        <taxon>Siovirus coreense</taxon>
    </lineage>
</organism>
<proteinExistence type="predicted"/>
<dbReference type="Proteomes" id="UP000002825">
    <property type="component" value="Segment"/>
</dbReference>
<accession>I6S6I0</accession>
<reference evidence="1 2" key="1">
    <citation type="journal article" date="2012" name="J. Virol.">
        <title>Complete Genome Sequence of Celeribacter Bacteriophage P12053L.</title>
        <authorList>
            <person name="Kang I."/>
            <person name="Jang H."/>
            <person name="Oh H.M."/>
            <person name="Cho J.C."/>
        </authorList>
    </citation>
    <scope>NUCLEOTIDE SEQUENCE [LARGE SCALE GENOMIC DNA]</scope>
</reference>
<name>I6S6I0_9CAUD</name>
<keyword evidence="2" id="KW-1185">Reference proteome</keyword>
<dbReference type="RefSeq" id="YP_006560910.1">
    <property type="nucleotide sequence ID" value="NC_018280.1"/>
</dbReference>
<gene>
    <name evidence="1" type="ORF">P12053L_25</name>
</gene>
<dbReference type="EMBL" id="JQ809650">
    <property type="protein sequence ID" value="AFM54630.1"/>
    <property type="molecule type" value="Genomic_DNA"/>
</dbReference>
<evidence type="ECO:0000313" key="2">
    <source>
        <dbReference type="Proteomes" id="UP000002825"/>
    </source>
</evidence>